<feature type="transmembrane region" description="Helical" evidence="7">
    <location>
        <begin position="320"/>
        <end position="345"/>
    </location>
</feature>
<accession>A0A8T9C5T4</accession>
<dbReference type="PROSITE" id="PS50850">
    <property type="entry name" value="MFS"/>
    <property type="match status" value="1"/>
</dbReference>
<evidence type="ECO:0000259" key="8">
    <source>
        <dbReference type="PROSITE" id="PS50850"/>
    </source>
</evidence>
<dbReference type="Gene3D" id="1.20.1250.20">
    <property type="entry name" value="MFS general substrate transporter like domains"/>
    <property type="match status" value="1"/>
</dbReference>
<evidence type="ECO:0000256" key="3">
    <source>
        <dbReference type="ARBA" id="ARBA00022448"/>
    </source>
</evidence>
<gene>
    <name evidence="9" type="primary">LAC12_7</name>
    <name evidence="9" type="ORF">LSUE1_G003414</name>
</gene>
<proteinExistence type="inferred from homology"/>
<dbReference type="SUPFAM" id="SSF103473">
    <property type="entry name" value="MFS general substrate transporter"/>
    <property type="match status" value="1"/>
</dbReference>
<feature type="transmembrane region" description="Helical" evidence="7">
    <location>
        <begin position="357"/>
        <end position="375"/>
    </location>
</feature>
<dbReference type="InterPro" id="IPR050360">
    <property type="entry name" value="MFS_Sugar_Transporters"/>
</dbReference>
<keyword evidence="5 7" id="KW-1133">Transmembrane helix</keyword>
<evidence type="ECO:0000313" key="10">
    <source>
        <dbReference type="Proteomes" id="UP000469558"/>
    </source>
</evidence>
<keyword evidence="3" id="KW-0813">Transport</keyword>
<feature type="transmembrane region" description="Helical" evidence="7">
    <location>
        <begin position="421"/>
        <end position="441"/>
    </location>
</feature>
<organism evidence="9 10">
    <name type="scientific">Lachnellula suecica</name>
    <dbReference type="NCBI Taxonomy" id="602035"/>
    <lineage>
        <taxon>Eukaryota</taxon>
        <taxon>Fungi</taxon>
        <taxon>Dikarya</taxon>
        <taxon>Ascomycota</taxon>
        <taxon>Pezizomycotina</taxon>
        <taxon>Leotiomycetes</taxon>
        <taxon>Helotiales</taxon>
        <taxon>Lachnaceae</taxon>
        <taxon>Lachnellula</taxon>
    </lineage>
</organism>
<dbReference type="InterPro" id="IPR020846">
    <property type="entry name" value="MFS_dom"/>
</dbReference>
<sequence length="557" mass="61164">MAAQTKGHPSKDGLDKSITVASNPAGEVITIDAMKEIDEEVQYAIAKHESHLNPWSKESLLLYSCLLVAFLNATSSGFDGSLMGSINAETQYKSFFHLKETGSSTGLVFVLYNAASTIGCAFGGPIMDYFGRRRGMQSGCAFTLAGAALAAGSQNLPMFKASRFLLGFGIILQTLSAPVYVTEIIPPQWRGRLGGYYNSFYFTGSITATGVVYATSQYTTTWAWRLPLLLQVVPPILVFIGCFFIPESPRWLASRDRMDEAAKIIFKYHGGQDNEVARLEVREVAMHVKLSKPQTPGEYIRGLWDYRELFNSHSARWRTAMVTLITLASSLAGNTILTFFLPTMLAAVGVTTVRRKLLLTFASSIVSCSGAVIGSATNDWIPRRTRFVWGSFALASALALVAGMSSQVATAQVAGNVPSKAISGIGIMSIFLFGWIFSFVYTPNQSLYCTEVLNQEIRAKGISLHALESNLATILFTYTTSIALGDISWKYYFVWISVDFVAGILWFFFGVETCNRTIEELDSCFEAKFPPKASRKRTKIVKDENDELAVKVEGAKV</sequence>
<keyword evidence="10" id="KW-1185">Reference proteome</keyword>
<feature type="transmembrane region" description="Helical" evidence="7">
    <location>
        <begin position="222"/>
        <end position="245"/>
    </location>
</feature>
<feature type="transmembrane region" description="Helical" evidence="7">
    <location>
        <begin position="491"/>
        <end position="511"/>
    </location>
</feature>
<evidence type="ECO:0000256" key="6">
    <source>
        <dbReference type="ARBA" id="ARBA00023136"/>
    </source>
</evidence>
<feature type="transmembrane region" description="Helical" evidence="7">
    <location>
        <begin position="387"/>
        <end position="409"/>
    </location>
</feature>
<protein>
    <submittedName>
        <fullName evidence="9">Lactose permease</fullName>
    </submittedName>
</protein>
<keyword evidence="4 7" id="KW-0812">Transmembrane</keyword>
<dbReference type="GO" id="GO:0005351">
    <property type="term" value="F:carbohydrate:proton symporter activity"/>
    <property type="evidence" value="ECO:0007669"/>
    <property type="project" value="TreeGrafter"/>
</dbReference>
<comment type="similarity">
    <text evidence="2">Belongs to the major facilitator superfamily. Sugar transporter (TC 2.A.1.1) family.</text>
</comment>
<evidence type="ECO:0000313" key="9">
    <source>
        <dbReference type="EMBL" id="TVY80382.1"/>
    </source>
</evidence>
<dbReference type="PROSITE" id="PS00216">
    <property type="entry name" value="SUGAR_TRANSPORT_1"/>
    <property type="match status" value="1"/>
</dbReference>
<dbReference type="EMBL" id="QGMK01000694">
    <property type="protein sequence ID" value="TVY80382.1"/>
    <property type="molecule type" value="Genomic_DNA"/>
</dbReference>
<dbReference type="FunFam" id="1.20.1250.20:FF:000134">
    <property type="entry name" value="MFS sugar transporter protein"/>
    <property type="match status" value="1"/>
</dbReference>
<reference evidence="9 10" key="1">
    <citation type="submission" date="2018-05" db="EMBL/GenBank/DDBJ databases">
        <title>Genome sequencing and assembly of the regulated plant pathogen Lachnellula willkommii and related sister species for the development of diagnostic species identification markers.</title>
        <authorList>
            <person name="Giroux E."/>
            <person name="Bilodeau G."/>
        </authorList>
    </citation>
    <scope>NUCLEOTIDE SEQUENCE [LARGE SCALE GENOMIC DNA]</scope>
    <source>
        <strain evidence="9 10">CBS 268.59</strain>
    </source>
</reference>
<dbReference type="GO" id="GO:0016020">
    <property type="term" value="C:membrane"/>
    <property type="evidence" value="ECO:0007669"/>
    <property type="project" value="UniProtKB-SubCell"/>
</dbReference>
<evidence type="ECO:0000256" key="2">
    <source>
        <dbReference type="ARBA" id="ARBA00010992"/>
    </source>
</evidence>
<feature type="transmembrane region" description="Helical" evidence="7">
    <location>
        <begin position="164"/>
        <end position="185"/>
    </location>
</feature>
<name>A0A8T9C5T4_9HELO</name>
<dbReference type="PANTHER" id="PTHR48022">
    <property type="entry name" value="PLASTIDIC GLUCOSE TRANSPORTER 4"/>
    <property type="match status" value="1"/>
</dbReference>
<feature type="transmembrane region" description="Helical" evidence="7">
    <location>
        <begin position="462"/>
        <end position="485"/>
    </location>
</feature>
<dbReference type="OrthoDB" id="6133115at2759"/>
<evidence type="ECO:0000256" key="5">
    <source>
        <dbReference type="ARBA" id="ARBA00022989"/>
    </source>
</evidence>
<feature type="transmembrane region" description="Helical" evidence="7">
    <location>
        <begin position="106"/>
        <end position="127"/>
    </location>
</feature>
<dbReference type="InterPro" id="IPR036259">
    <property type="entry name" value="MFS_trans_sf"/>
</dbReference>
<dbReference type="Pfam" id="PF00083">
    <property type="entry name" value="Sugar_tr"/>
    <property type="match status" value="1"/>
</dbReference>
<comment type="subcellular location">
    <subcellularLocation>
        <location evidence="1">Membrane</location>
        <topology evidence="1">Multi-pass membrane protein</topology>
    </subcellularLocation>
</comment>
<dbReference type="Proteomes" id="UP000469558">
    <property type="component" value="Unassembled WGS sequence"/>
</dbReference>
<evidence type="ECO:0000256" key="7">
    <source>
        <dbReference type="SAM" id="Phobius"/>
    </source>
</evidence>
<evidence type="ECO:0000256" key="4">
    <source>
        <dbReference type="ARBA" id="ARBA00022692"/>
    </source>
</evidence>
<keyword evidence="6 7" id="KW-0472">Membrane</keyword>
<dbReference type="InterPro" id="IPR005828">
    <property type="entry name" value="MFS_sugar_transport-like"/>
</dbReference>
<comment type="caution">
    <text evidence="9">The sequence shown here is derived from an EMBL/GenBank/DDBJ whole genome shotgun (WGS) entry which is preliminary data.</text>
</comment>
<feature type="transmembrane region" description="Helical" evidence="7">
    <location>
        <begin position="60"/>
        <end position="86"/>
    </location>
</feature>
<dbReference type="AlphaFoldDB" id="A0A8T9C5T4"/>
<feature type="domain" description="Major facilitator superfamily (MFS) profile" evidence="8">
    <location>
        <begin position="65"/>
        <end position="514"/>
    </location>
</feature>
<dbReference type="PANTHER" id="PTHR48022:SF79">
    <property type="entry name" value="LACTOSE PERMEASE, PUTATIVE (AFU_ORTHOLOGUE AFUA_6G01860)-RELATED"/>
    <property type="match status" value="1"/>
</dbReference>
<evidence type="ECO:0000256" key="1">
    <source>
        <dbReference type="ARBA" id="ARBA00004141"/>
    </source>
</evidence>
<dbReference type="InterPro" id="IPR005829">
    <property type="entry name" value="Sugar_transporter_CS"/>
</dbReference>